<dbReference type="EMBL" id="QGKY02001250">
    <property type="protein sequence ID" value="KAF2564120.1"/>
    <property type="molecule type" value="Genomic_DNA"/>
</dbReference>
<proteinExistence type="predicted"/>
<gene>
    <name evidence="2" type="ORF">F2Q70_00018890</name>
</gene>
<accession>A0A8S9I3D3</accession>
<feature type="region of interest" description="Disordered" evidence="1">
    <location>
        <begin position="181"/>
        <end position="219"/>
    </location>
</feature>
<protein>
    <submittedName>
        <fullName evidence="2">Uncharacterized protein</fullName>
    </submittedName>
</protein>
<reference evidence="2" key="1">
    <citation type="submission" date="2019-12" db="EMBL/GenBank/DDBJ databases">
        <title>Genome sequencing and annotation of Brassica cretica.</title>
        <authorList>
            <person name="Studholme D.J."/>
            <person name="Sarris P.F."/>
        </authorList>
    </citation>
    <scope>NUCLEOTIDE SEQUENCE</scope>
    <source>
        <strain evidence="2">PFS-102/07</strain>
        <tissue evidence="2">Leaf</tissue>
    </source>
</reference>
<sequence>MHIHIGGLDTYADRRGSKDEEDDDIHEFHDKANSIIGLTDGSDDRPGSFDVRHVAMYLDEFLISVRSGDPKRRWSCLVGWVNGVVNQMLRLNLVLIRSLYQAAMIGDGDEMIDKMKSAGCCKALDKKEYYGFLKILCGIERLEHVMIVFKNMKADGSARRGVEISPKEYRVDPRFLKKKSKEVDSNVKKRETLREKTARKRSKQINMSFVKKPHNKMED</sequence>
<organism evidence="2">
    <name type="scientific">Brassica cretica</name>
    <name type="common">Mustard</name>
    <dbReference type="NCBI Taxonomy" id="69181"/>
    <lineage>
        <taxon>Eukaryota</taxon>
        <taxon>Viridiplantae</taxon>
        <taxon>Streptophyta</taxon>
        <taxon>Embryophyta</taxon>
        <taxon>Tracheophyta</taxon>
        <taxon>Spermatophyta</taxon>
        <taxon>Magnoliopsida</taxon>
        <taxon>eudicotyledons</taxon>
        <taxon>Gunneridae</taxon>
        <taxon>Pentapetalae</taxon>
        <taxon>rosids</taxon>
        <taxon>malvids</taxon>
        <taxon>Brassicales</taxon>
        <taxon>Brassicaceae</taxon>
        <taxon>Brassiceae</taxon>
        <taxon>Brassica</taxon>
    </lineage>
</organism>
<feature type="compositionally biased region" description="Basic and acidic residues" evidence="1">
    <location>
        <begin position="181"/>
        <end position="196"/>
    </location>
</feature>
<dbReference type="AlphaFoldDB" id="A0A8S9I3D3"/>
<comment type="caution">
    <text evidence="2">The sequence shown here is derived from an EMBL/GenBank/DDBJ whole genome shotgun (WGS) entry which is preliminary data.</text>
</comment>
<name>A0A8S9I3D3_BRACR</name>
<evidence type="ECO:0000313" key="2">
    <source>
        <dbReference type="EMBL" id="KAF2564120.1"/>
    </source>
</evidence>
<evidence type="ECO:0000256" key="1">
    <source>
        <dbReference type="SAM" id="MobiDB-lite"/>
    </source>
</evidence>